<dbReference type="Proteomes" id="UP001595897">
    <property type="component" value="Unassembled WGS sequence"/>
</dbReference>
<evidence type="ECO:0000313" key="2">
    <source>
        <dbReference type="Proteomes" id="UP001595897"/>
    </source>
</evidence>
<dbReference type="NCBIfam" id="NF047399">
    <property type="entry name" value="BrnA_antitoxin_add"/>
    <property type="match status" value="1"/>
</dbReference>
<reference evidence="2" key="1">
    <citation type="journal article" date="2019" name="Int. J. Syst. Evol. Microbiol.">
        <title>The Global Catalogue of Microorganisms (GCM) 10K type strain sequencing project: providing services to taxonomists for standard genome sequencing and annotation.</title>
        <authorList>
            <consortium name="The Broad Institute Genomics Platform"/>
            <consortium name="The Broad Institute Genome Sequencing Center for Infectious Disease"/>
            <person name="Wu L."/>
            <person name="Ma J."/>
        </authorList>
    </citation>
    <scope>NUCLEOTIDE SEQUENCE [LARGE SCALE GENOMIC DNA]</scope>
    <source>
        <strain evidence="2">KACC 12507</strain>
    </source>
</reference>
<gene>
    <name evidence="1" type="primary">brnA</name>
    <name evidence="1" type="ORF">ACFO4O_04455</name>
</gene>
<organism evidence="1 2">
    <name type="scientific">Glaciecola siphonariae</name>
    <dbReference type="NCBI Taxonomy" id="521012"/>
    <lineage>
        <taxon>Bacteria</taxon>
        <taxon>Pseudomonadati</taxon>
        <taxon>Pseudomonadota</taxon>
        <taxon>Gammaproteobacteria</taxon>
        <taxon>Alteromonadales</taxon>
        <taxon>Alteromonadaceae</taxon>
        <taxon>Glaciecola</taxon>
    </lineage>
</organism>
<comment type="caution">
    <text evidence="1">The sequence shown here is derived from an EMBL/GenBank/DDBJ whole genome shotgun (WGS) entry which is preliminary data.</text>
</comment>
<accession>A0ABV9LU79</accession>
<sequence>MKASEFDKKFDDNNDDIIDDLDLSTLRRPNQPLKRVNVDFPSWMVKSLDREASRIGVTRQSIIKVWLAERLEAGEANKNIKTDHLQER</sequence>
<protein>
    <submittedName>
        <fullName evidence="1">Type II toxin-antitoxin system BrnA family antitoxin</fullName>
    </submittedName>
</protein>
<name>A0ABV9LU79_9ALTE</name>
<dbReference type="RefSeq" id="WP_382406158.1">
    <property type="nucleotide sequence ID" value="NZ_JBHSGU010000002.1"/>
</dbReference>
<keyword evidence="2" id="KW-1185">Reference proteome</keyword>
<proteinExistence type="predicted"/>
<dbReference type="EMBL" id="JBHSGU010000002">
    <property type="protein sequence ID" value="MFC4699410.1"/>
    <property type="molecule type" value="Genomic_DNA"/>
</dbReference>
<evidence type="ECO:0000313" key="1">
    <source>
        <dbReference type="EMBL" id="MFC4699410.1"/>
    </source>
</evidence>